<dbReference type="STRING" id="649760.HMPREF0971_00486"/>
<accession>D1QNF0</accession>
<evidence type="ECO:0000313" key="1">
    <source>
        <dbReference type="EMBL" id="EFB33207.1"/>
    </source>
</evidence>
<dbReference type="HOGENOM" id="CLU_3046620_0_0_10"/>
<protein>
    <submittedName>
        <fullName evidence="1">Uncharacterized protein</fullName>
    </submittedName>
</protein>
<organism evidence="1 2">
    <name type="scientific">Segatella oris F0302</name>
    <dbReference type="NCBI Taxonomy" id="649760"/>
    <lineage>
        <taxon>Bacteria</taxon>
        <taxon>Pseudomonadati</taxon>
        <taxon>Bacteroidota</taxon>
        <taxon>Bacteroidia</taxon>
        <taxon>Bacteroidales</taxon>
        <taxon>Prevotellaceae</taxon>
        <taxon>Segatella</taxon>
    </lineage>
</organism>
<dbReference type="EMBL" id="ACUZ02000004">
    <property type="protein sequence ID" value="EFB33207.1"/>
    <property type="molecule type" value="Genomic_DNA"/>
</dbReference>
<comment type="caution">
    <text evidence="1">The sequence shown here is derived from an EMBL/GenBank/DDBJ whole genome shotgun (WGS) entry which is preliminary data.</text>
</comment>
<name>D1QNF0_9BACT</name>
<dbReference type="Proteomes" id="UP000004079">
    <property type="component" value="Unassembled WGS sequence"/>
</dbReference>
<sequence length="54" mass="6448">MKKFLFFLSFLIGKGMSRQKDKAIIKTRFKQRHGLLFSRKSVQIRGTIIDFQEK</sequence>
<gene>
    <name evidence="1" type="ORF">HMPREF0971_00486</name>
</gene>
<evidence type="ECO:0000313" key="2">
    <source>
        <dbReference type="Proteomes" id="UP000004079"/>
    </source>
</evidence>
<dbReference type="AlphaFoldDB" id="D1QNF0"/>
<reference evidence="1 2" key="1">
    <citation type="submission" date="2009-11" db="EMBL/GenBank/DDBJ databases">
        <authorList>
            <person name="Weinstock G."/>
            <person name="Sodergren E."/>
            <person name="Clifton S."/>
            <person name="Fulton L."/>
            <person name="Fulton B."/>
            <person name="Courtney L."/>
            <person name="Fronick C."/>
            <person name="Harrison M."/>
            <person name="Strong C."/>
            <person name="Farmer C."/>
            <person name="Delahaunty K."/>
            <person name="Markovic C."/>
            <person name="Hall O."/>
            <person name="Minx P."/>
            <person name="Tomlinson C."/>
            <person name="Mitreva M."/>
            <person name="Nelson J."/>
            <person name="Hou S."/>
            <person name="Wollam A."/>
            <person name="Pepin K.H."/>
            <person name="Johnson M."/>
            <person name="Bhonagiri V."/>
            <person name="Nash W.E."/>
            <person name="Warren W."/>
            <person name="Chinwalla A."/>
            <person name="Mardis E.R."/>
            <person name="Wilson R.K."/>
        </authorList>
    </citation>
    <scope>NUCLEOTIDE SEQUENCE [LARGE SCALE GENOMIC DNA]</scope>
    <source>
        <strain evidence="1 2">F0302</strain>
    </source>
</reference>
<proteinExistence type="predicted"/>